<evidence type="ECO:0000256" key="4">
    <source>
        <dbReference type="ARBA" id="ARBA00022723"/>
    </source>
</evidence>
<dbReference type="CDD" id="cd04275">
    <property type="entry name" value="ZnMc_pappalysin_like"/>
    <property type="match status" value="1"/>
</dbReference>
<keyword evidence="5 10" id="KW-0732">Signal</keyword>
<comment type="similarity">
    <text evidence="2">Belongs to the peptidase M43B family.</text>
</comment>
<accession>A0A167N3B3</accession>
<dbReference type="PANTHER" id="PTHR47466:SF1">
    <property type="entry name" value="METALLOPROTEASE MEP1 (AFU_ORTHOLOGUE AFUA_1G07730)-RELATED"/>
    <property type="match status" value="1"/>
</dbReference>
<keyword evidence="6" id="KW-0378">Hydrolase</keyword>
<reference evidence="12 13" key="1">
    <citation type="journal article" date="2016" name="Genome Biol. Evol.">
        <title>Divergent and convergent evolution of fungal pathogenicity.</title>
        <authorList>
            <person name="Shang Y."/>
            <person name="Xiao G."/>
            <person name="Zheng P."/>
            <person name="Cen K."/>
            <person name="Zhan S."/>
            <person name="Wang C."/>
        </authorList>
    </citation>
    <scope>NUCLEOTIDE SEQUENCE [LARGE SCALE GENOMIC DNA]</scope>
    <source>
        <strain evidence="12 13">ARSEF 2679</strain>
    </source>
</reference>
<dbReference type="GO" id="GO:0046872">
    <property type="term" value="F:metal ion binding"/>
    <property type="evidence" value="ECO:0007669"/>
    <property type="project" value="UniProtKB-KW"/>
</dbReference>
<evidence type="ECO:0000259" key="11">
    <source>
        <dbReference type="Pfam" id="PF05572"/>
    </source>
</evidence>
<evidence type="ECO:0000256" key="2">
    <source>
        <dbReference type="ARBA" id="ARBA00008721"/>
    </source>
</evidence>
<evidence type="ECO:0000256" key="1">
    <source>
        <dbReference type="ARBA" id="ARBA00003174"/>
    </source>
</evidence>
<dbReference type="AlphaFoldDB" id="A0A167N3B3"/>
<dbReference type="STRING" id="1081104.A0A167N3B3"/>
<dbReference type="Gene3D" id="3.40.390.10">
    <property type="entry name" value="Collagenase (Catalytic Domain)"/>
    <property type="match status" value="1"/>
</dbReference>
<feature type="domain" description="Peptidase M43 pregnancy-associated plasma-A" evidence="11">
    <location>
        <begin position="139"/>
        <end position="270"/>
    </location>
</feature>
<evidence type="ECO:0000256" key="7">
    <source>
        <dbReference type="ARBA" id="ARBA00022833"/>
    </source>
</evidence>
<dbReference type="InterPro" id="IPR024079">
    <property type="entry name" value="MetalloPept_cat_dom_sf"/>
</dbReference>
<evidence type="ECO:0000313" key="13">
    <source>
        <dbReference type="Proteomes" id="UP000076744"/>
    </source>
</evidence>
<comment type="caution">
    <text evidence="12">The sequence shown here is derived from an EMBL/GenBank/DDBJ whole genome shotgun (WGS) entry which is preliminary data.</text>
</comment>
<keyword evidence="7" id="KW-0862">Zinc</keyword>
<keyword evidence="4" id="KW-0479">Metal-binding</keyword>
<gene>
    <name evidence="12" type="ORF">ISF_08002</name>
</gene>
<keyword evidence="8 12" id="KW-0482">Metalloprotease</keyword>
<evidence type="ECO:0000313" key="12">
    <source>
        <dbReference type="EMBL" id="OAA55081.1"/>
    </source>
</evidence>
<dbReference type="OrthoDB" id="536211at2759"/>
<feature type="signal peptide" evidence="10">
    <location>
        <begin position="1"/>
        <end position="19"/>
    </location>
</feature>
<dbReference type="SUPFAM" id="SSF55486">
    <property type="entry name" value="Metalloproteases ('zincins'), catalytic domain"/>
    <property type="match status" value="1"/>
</dbReference>
<name>A0A167N3B3_CORFA</name>
<evidence type="ECO:0000256" key="6">
    <source>
        <dbReference type="ARBA" id="ARBA00022801"/>
    </source>
</evidence>
<keyword evidence="3 12" id="KW-0645">Protease</keyword>
<dbReference type="GeneID" id="30024294"/>
<feature type="chain" id="PRO_5007890541" evidence="10">
    <location>
        <begin position="20"/>
        <end position="276"/>
    </location>
</feature>
<evidence type="ECO:0000256" key="3">
    <source>
        <dbReference type="ARBA" id="ARBA00022670"/>
    </source>
</evidence>
<comment type="function">
    <text evidence="1">Secreted metalloproteinase that allows assimilation of proteinaceous substrates.</text>
</comment>
<evidence type="ECO:0000256" key="9">
    <source>
        <dbReference type="ARBA" id="ARBA00023157"/>
    </source>
</evidence>
<organism evidence="12 13">
    <name type="scientific">Cordyceps fumosorosea (strain ARSEF 2679)</name>
    <name type="common">Isaria fumosorosea</name>
    <dbReference type="NCBI Taxonomy" id="1081104"/>
    <lineage>
        <taxon>Eukaryota</taxon>
        <taxon>Fungi</taxon>
        <taxon>Dikarya</taxon>
        <taxon>Ascomycota</taxon>
        <taxon>Pezizomycotina</taxon>
        <taxon>Sordariomycetes</taxon>
        <taxon>Hypocreomycetidae</taxon>
        <taxon>Hypocreales</taxon>
        <taxon>Cordycipitaceae</taxon>
        <taxon>Cordyceps</taxon>
    </lineage>
</organism>
<dbReference type="RefSeq" id="XP_018701091.1">
    <property type="nucleotide sequence ID" value="XM_018851605.1"/>
</dbReference>
<dbReference type="InterPro" id="IPR008754">
    <property type="entry name" value="Peptidase_M43"/>
</dbReference>
<dbReference type="Pfam" id="PF05572">
    <property type="entry name" value="Peptidase_M43"/>
    <property type="match status" value="1"/>
</dbReference>
<dbReference type="EMBL" id="AZHB01000026">
    <property type="protein sequence ID" value="OAA55081.1"/>
    <property type="molecule type" value="Genomic_DNA"/>
</dbReference>
<evidence type="ECO:0000256" key="10">
    <source>
        <dbReference type="SAM" id="SignalP"/>
    </source>
</evidence>
<dbReference type="GO" id="GO:0008237">
    <property type="term" value="F:metallopeptidase activity"/>
    <property type="evidence" value="ECO:0007669"/>
    <property type="project" value="UniProtKB-KW"/>
</dbReference>
<sequence>MSLKKSLAVAATIVVAVFGAALREFEECGTEEPGPEMRVVAAQMAADERAASAVKVDAKRASDIDIPTYIHVVSSSKSESDGNIPDSTVNAAISSMNDGYSGSGFQFSVQKITRTVNADWSNNKNLETMKSKLRQGDFRTLNIYIVPKLVTSDGVGLNGQCTFPFRSPKNVPQDGCIVRTGAYSNEQTTPHEVGHWLGLYHTFQGETDTKSCDTTNDYVDDTPAMKMTRGCDTDSDTCPGGGKDPVTNFMSYNSCRTVFTSGQHDRMNSMYNKYRA</sequence>
<dbReference type="GO" id="GO:0006508">
    <property type="term" value="P:proteolysis"/>
    <property type="evidence" value="ECO:0007669"/>
    <property type="project" value="UniProtKB-KW"/>
</dbReference>
<keyword evidence="13" id="KW-1185">Reference proteome</keyword>
<keyword evidence="9" id="KW-1015">Disulfide bond</keyword>
<evidence type="ECO:0000256" key="5">
    <source>
        <dbReference type="ARBA" id="ARBA00022729"/>
    </source>
</evidence>
<protein>
    <submittedName>
        <fullName evidence="12">Metalloprotease 1</fullName>
    </submittedName>
</protein>
<dbReference type="PANTHER" id="PTHR47466">
    <property type="match status" value="1"/>
</dbReference>
<proteinExistence type="inferred from homology"/>
<evidence type="ECO:0000256" key="8">
    <source>
        <dbReference type="ARBA" id="ARBA00023049"/>
    </source>
</evidence>
<dbReference type="Proteomes" id="UP000076744">
    <property type="component" value="Unassembled WGS sequence"/>
</dbReference>